<gene>
    <name evidence="5" type="ORF">C0Z10_08860</name>
</gene>
<evidence type="ECO:0000256" key="2">
    <source>
        <dbReference type="ARBA" id="ARBA00022679"/>
    </source>
</evidence>
<accession>A0A3Q9ULK0</accession>
<dbReference type="InterPro" id="IPR001296">
    <property type="entry name" value="Glyco_trans_1"/>
</dbReference>
<dbReference type="AlphaFoldDB" id="A0A3Q9ULK0"/>
<dbReference type="InterPro" id="IPR050194">
    <property type="entry name" value="Glycosyltransferase_grp1"/>
</dbReference>
<keyword evidence="1" id="KW-0328">Glycosyltransferase</keyword>
<dbReference type="RefSeq" id="WP_097799126.1">
    <property type="nucleotide sequence ID" value="NZ_CP025570.1"/>
</dbReference>
<feature type="domain" description="Glycosyl transferase family 1" evidence="3">
    <location>
        <begin position="199"/>
        <end position="341"/>
    </location>
</feature>
<proteinExistence type="predicted"/>
<dbReference type="GO" id="GO:1901137">
    <property type="term" value="P:carbohydrate derivative biosynthetic process"/>
    <property type="evidence" value="ECO:0007669"/>
    <property type="project" value="UniProtKB-ARBA"/>
</dbReference>
<dbReference type="Gene3D" id="3.40.50.2000">
    <property type="entry name" value="Glycogen Phosphorylase B"/>
    <property type="match status" value="2"/>
</dbReference>
<name>A0A3Q9ULK0_9ACTN</name>
<dbReference type="PANTHER" id="PTHR45947:SF13">
    <property type="entry name" value="TRANSFERASE"/>
    <property type="match status" value="1"/>
</dbReference>
<evidence type="ECO:0000259" key="3">
    <source>
        <dbReference type="Pfam" id="PF00534"/>
    </source>
</evidence>
<dbReference type="SUPFAM" id="SSF53756">
    <property type="entry name" value="UDP-Glycosyltransferase/glycogen phosphorylase"/>
    <property type="match status" value="1"/>
</dbReference>
<dbReference type="KEGG" id="aji:C0Z10_08860"/>
<organism evidence="5 6">
    <name type="scientific">Acidipropionibacterium jensenii</name>
    <dbReference type="NCBI Taxonomy" id="1749"/>
    <lineage>
        <taxon>Bacteria</taxon>
        <taxon>Bacillati</taxon>
        <taxon>Actinomycetota</taxon>
        <taxon>Actinomycetes</taxon>
        <taxon>Propionibacteriales</taxon>
        <taxon>Propionibacteriaceae</taxon>
        <taxon>Acidipropionibacterium</taxon>
    </lineage>
</organism>
<feature type="domain" description="Glycosyltransferase subfamily 4-like N-terminal" evidence="4">
    <location>
        <begin position="24"/>
        <end position="188"/>
    </location>
</feature>
<evidence type="ECO:0000313" key="5">
    <source>
        <dbReference type="EMBL" id="AZZ39842.1"/>
    </source>
</evidence>
<keyword evidence="2 5" id="KW-0808">Transferase</keyword>
<dbReference type="Proteomes" id="UP000285875">
    <property type="component" value="Chromosome"/>
</dbReference>
<dbReference type="InterPro" id="IPR028098">
    <property type="entry name" value="Glyco_trans_4-like_N"/>
</dbReference>
<dbReference type="PANTHER" id="PTHR45947">
    <property type="entry name" value="SULFOQUINOVOSYL TRANSFERASE SQD2"/>
    <property type="match status" value="1"/>
</dbReference>
<protein>
    <submittedName>
        <fullName evidence="5">Glycosyltransferase family 4 protein</fullName>
    </submittedName>
</protein>
<dbReference type="EMBL" id="CP025570">
    <property type="protein sequence ID" value="AZZ39842.1"/>
    <property type="molecule type" value="Genomic_DNA"/>
</dbReference>
<evidence type="ECO:0000313" key="6">
    <source>
        <dbReference type="Proteomes" id="UP000285875"/>
    </source>
</evidence>
<evidence type="ECO:0000259" key="4">
    <source>
        <dbReference type="Pfam" id="PF13439"/>
    </source>
</evidence>
<sequence>MFVLVVSRGAPSDSDPLRGIFELDQARALQDAGCRVVLAALDVRSVRHRRPMGVHVTSIDGIDTVRLDLPLGRMPARLDHAAHARAMKRLWTAVVQRFGTPDVVHAHFARYAAALVRAGLPGGGVPLVVTEHDSQLRPGATSRLRAEDCRVAYGAADRVLAVSGALARILVDEYATNVEVVPDVVDVDLFARAAAHQHRDLNTLVSVGSLIERKGMVELCRTVIASAQTFPHLRLRIIGDGPLHADLQTLLADQDPDHRITLLGRADRARVAREVAGAGGFVMFSRWETFGVAYAEALAAGTPVLATPCGGPEGFIGPDAGLVTRGFEAGDLRAGLTDFVERLAGFDAEQIARGARDRFSPQALAATLQRIYRELIG</sequence>
<dbReference type="GO" id="GO:0016757">
    <property type="term" value="F:glycosyltransferase activity"/>
    <property type="evidence" value="ECO:0007669"/>
    <property type="project" value="UniProtKB-KW"/>
</dbReference>
<dbReference type="Pfam" id="PF00534">
    <property type="entry name" value="Glycos_transf_1"/>
    <property type="match status" value="1"/>
</dbReference>
<dbReference type="Pfam" id="PF13439">
    <property type="entry name" value="Glyco_transf_4"/>
    <property type="match status" value="1"/>
</dbReference>
<reference evidence="6" key="1">
    <citation type="submission" date="2017-12" db="EMBL/GenBank/DDBJ databases">
        <title>Whole genome sequencing of Acidipropionibacterium jensenii strains JS279 and JS280.</title>
        <authorList>
            <person name="Deptula P."/>
            <person name="Laine P."/>
            <person name="Smolander O.-P."/>
            <person name="Paulin L."/>
            <person name="Auvinen P."/>
            <person name="Varmanen P."/>
        </authorList>
    </citation>
    <scope>NUCLEOTIDE SEQUENCE [LARGE SCALE GENOMIC DNA]</scope>
    <source>
        <strain evidence="6">JS280</strain>
    </source>
</reference>
<evidence type="ECO:0000256" key="1">
    <source>
        <dbReference type="ARBA" id="ARBA00022676"/>
    </source>
</evidence>